<accession>A0A978V9L0</accession>
<reference evidence="1" key="1">
    <citation type="journal article" date="2021" name="Front. Plant Sci.">
        <title>Chromosome-Scale Genome Assembly for Chinese Sour Jujube and Insights Into Its Genome Evolution and Domestication Signature.</title>
        <authorList>
            <person name="Shen L.-Y."/>
            <person name="Luo H."/>
            <person name="Wang X.-L."/>
            <person name="Wang X.-M."/>
            <person name="Qiu X.-J."/>
            <person name="Liu H."/>
            <person name="Zhou S.-S."/>
            <person name="Jia K.-H."/>
            <person name="Nie S."/>
            <person name="Bao Y.-T."/>
            <person name="Zhang R.-G."/>
            <person name="Yun Q.-Z."/>
            <person name="Chai Y.-H."/>
            <person name="Lu J.-Y."/>
            <person name="Li Y."/>
            <person name="Zhao S.-W."/>
            <person name="Mao J.-F."/>
            <person name="Jia S.-G."/>
            <person name="Mao Y.-M."/>
        </authorList>
    </citation>
    <scope>NUCLEOTIDE SEQUENCE</scope>
    <source>
        <strain evidence="1">AT0</strain>
        <tissue evidence="1">Leaf</tissue>
    </source>
</reference>
<organism evidence="1 2">
    <name type="scientific">Ziziphus jujuba var. spinosa</name>
    <dbReference type="NCBI Taxonomy" id="714518"/>
    <lineage>
        <taxon>Eukaryota</taxon>
        <taxon>Viridiplantae</taxon>
        <taxon>Streptophyta</taxon>
        <taxon>Embryophyta</taxon>
        <taxon>Tracheophyta</taxon>
        <taxon>Spermatophyta</taxon>
        <taxon>Magnoliopsida</taxon>
        <taxon>eudicotyledons</taxon>
        <taxon>Gunneridae</taxon>
        <taxon>Pentapetalae</taxon>
        <taxon>rosids</taxon>
        <taxon>fabids</taxon>
        <taxon>Rosales</taxon>
        <taxon>Rhamnaceae</taxon>
        <taxon>Paliureae</taxon>
        <taxon>Ziziphus</taxon>
    </lineage>
</organism>
<proteinExistence type="predicted"/>
<name>A0A978V9L0_ZIZJJ</name>
<dbReference type="Proteomes" id="UP000813462">
    <property type="component" value="Unassembled WGS sequence"/>
</dbReference>
<evidence type="ECO:0000313" key="2">
    <source>
        <dbReference type="Proteomes" id="UP000813462"/>
    </source>
</evidence>
<protein>
    <submittedName>
        <fullName evidence="1">Uncharacterized protein</fullName>
    </submittedName>
</protein>
<sequence length="116" mass="13508">MRFTLSLRLSLKRIKPNIGIPPNNITAMYQLICSPTNSSTTVPPRHHESLELEKQIPTMAHCVFLKKTGKDGLIGEGKRTCPLCRSKLLLHEEEKDYHKNEQLRFEETKEDHRERE</sequence>
<dbReference type="AlphaFoldDB" id="A0A978V9L0"/>
<gene>
    <name evidence="1" type="ORF">FEM48_Zijuj06G0136100</name>
</gene>
<comment type="caution">
    <text evidence="1">The sequence shown here is derived from an EMBL/GenBank/DDBJ whole genome shotgun (WGS) entry which is preliminary data.</text>
</comment>
<dbReference type="EMBL" id="JAEACU010000006">
    <property type="protein sequence ID" value="KAH7524595.1"/>
    <property type="molecule type" value="Genomic_DNA"/>
</dbReference>
<evidence type="ECO:0000313" key="1">
    <source>
        <dbReference type="EMBL" id="KAH7524595.1"/>
    </source>
</evidence>